<keyword evidence="3" id="KW-0472">Membrane</keyword>
<dbReference type="PANTHER" id="PTHR22906:SF21">
    <property type="entry name" value="SEMA DOMAIN-CONTAINING PROTEIN"/>
    <property type="match status" value="1"/>
</dbReference>
<dbReference type="AlphaFoldDB" id="A0A8S4AZY2"/>
<dbReference type="Pfam" id="PF00090">
    <property type="entry name" value="TSP_1"/>
    <property type="match status" value="3"/>
</dbReference>
<dbReference type="SUPFAM" id="SSF82895">
    <property type="entry name" value="TSP-1 type 1 repeat"/>
    <property type="match status" value="3"/>
</dbReference>
<keyword evidence="5" id="KW-1185">Reference proteome</keyword>
<proteinExistence type="predicted"/>
<keyword evidence="3" id="KW-1133">Transmembrane helix</keyword>
<dbReference type="InterPro" id="IPR052065">
    <property type="entry name" value="Compl_asym_regulator"/>
</dbReference>
<keyword evidence="3" id="KW-0812">Transmembrane</keyword>
<comment type="caution">
    <text evidence="4">The sequence shown here is derived from an EMBL/GenBank/DDBJ whole genome shotgun (WGS) entry which is preliminary data.</text>
</comment>
<dbReference type="PROSITE" id="PS50092">
    <property type="entry name" value="TSP1"/>
    <property type="match status" value="3"/>
</dbReference>
<evidence type="ECO:0000256" key="1">
    <source>
        <dbReference type="ARBA" id="ARBA00022737"/>
    </source>
</evidence>
<dbReference type="PRINTS" id="PR01705">
    <property type="entry name" value="TSP1REPEAT"/>
</dbReference>
<evidence type="ECO:0000313" key="5">
    <source>
        <dbReference type="Proteomes" id="UP000677803"/>
    </source>
</evidence>
<feature type="transmembrane region" description="Helical" evidence="3">
    <location>
        <begin position="241"/>
        <end position="263"/>
    </location>
</feature>
<dbReference type="PANTHER" id="PTHR22906">
    <property type="entry name" value="PROPERDIN"/>
    <property type="match status" value="1"/>
</dbReference>
<evidence type="ECO:0000256" key="2">
    <source>
        <dbReference type="ARBA" id="ARBA00023157"/>
    </source>
</evidence>
<protein>
    <submittedName>
        <fullName evidence="4">(Atlantic silverside) hypothetical protein</fullName>
    </submittedName>
</protein>
<dbReference type="Gene3D" id="2.20.100.10">
    <property type="entry name" value="Thrombospondin type-1 (TSP1) repeat"/>
    <property type="match status" value="3"/>
</dbReference>
<dbReference type="EMBL" id="CAJRST010006668">
    <property type="protein sequence ID" value="CAG5895872.1"/>
    <property type="molecule type" value="Genomic_DNA"/>
</dbReference>
<dbReference type="SMART" id="SM00209">
    <property type="entry name" value="TSP1"/>
    <property type="match status" value="3"/>
</dbReference>
<dbReference type="InterPro" id="IPR036383">
    <property type="entry name" value="TSP1_rpt_sf"/>
</dbReference>
<dbReference type="FunFam" id="2.20.100.10:FF:000001">
    <property type="entry name" value="semaphorin-5A isoform X1"/>
    <property type="match status" value="2"/>
</dbReference>
<name>A0A8S4AZY2_9TELE</name>
<evidence type="ECO:0000313" key="4">
    <source>
        <dbReference type="EMBL" id="CAG5895872.1"/>
    </source>
</evidence>
<dbReference type="OrthoDB" id="9988752at2759"/>
<sequence>MPGRVAPGTAEVGRCYEEVEDLHRVNTRALSPRIQSIRAAITVGEVLRMGRMSGHSLNGGWSSWSSWSQCSRDCSRGIRSRKRTCSNPEPRYGGQTCLGAAQEYQECNINPCPVDGSWSCWSSWSKCSVTCGGGHYMRTRTCSNPPPAYGGDICLGLHTEEALCNTQACPESWSSWSEWSHCDSSGSQLRVRHCDVLFPTGNQCTGNNSETRPCSPDSNFIPEVSIARSSQEERRCGDFNLFHMIAVGLSSSILGCLVTLLVYSYCQRYQQQSHDATVIHPISAAPLNTSITNHINKLDKYDTVEAIKCLSETSISGNCNIINRTAPRDSRHTLSHHRLELSTSAFNKNNLLLEERNKYFNPQLAGKTYTNAYFTDLNTYDDY</sequence>
<dbReference type="InterPro" id="IPR000884">
    <property type="entry name" value="TSP1_rpt"/>
</dbReference>
<gene>
    <name evidence="4" type="ORF">MMEN_LOCUS6949</name>
</gene>
<dbReference type="Proteomes" id="UP000677803">
    <property type="component" value="Unassembled WGS sequence"/>
</dbReference>
<accession>A0A8S4AZY2</accession>
<reference evidence="4" key="1">
    <citation type="submission" date="2021-05" db="EMBL/GenBank/DDBJ databases">
        <authorList>
            <person name="Tigano A."/>
        </authorList>
    </citation>
    <scope>NUCLEOTIDE SEQUENCE</scope>
</reference>
<keyword evidence="1" id="KW-0677">Repeat</keyword>
<evidence type="ECO:0000256" key="3">
    <source>
        <dbReference type="SAM" id="Phobius"/>
    </source>
</evidence>
<organism evidence="4 5">
    <name type="scientific">Menidia menidia</name>
    <name type="common">Atlantic silverside</name>
    <dbReference type="NCBI Taxonomy" id="238744"/>
    <lineage>
        <taxon>Eukaryota</taxon>
        <taxon>Metazoa</taxon>
        <taxon>Chordata</taxon>
        <taxon>Craniata</taxon>
        <taxon>Vertebrata</taxon>
        <taxon>Euteleostomi</taxon>
        <taxon>Actinopterygii</taxon>
        <taxon>Neopterygii</taxon>
        <taxon>Teleostei</taxon>
        <taxon>Neoteleostei</taxon>
        <taxon>Acanthomorphata</taxon>
        <taxon>Ovalentaria</taxon>
        <taxon>Atherinomorphae</taxon>
        <taxon>Atheriniformes</taxon>
        <taxon>Atherinopsidae</taxon>
        <taxon>Menidiinae</taxon>
        <taxon>Menidia</taxon>
    </lineage>
</organism>
<keyword evidence="2" id="KW-1015">Disulfide bond</keyword>